<protein>
    <submittedName>
        <fullName evidence="2">Uncharacterized protein</fullName>
    </submittedName>
</protein>
<dbReference type="Proteomes" id="UP001178507">
    <property type="component" value="Unassembled WGS sequence"/>
</dbReference>
<gene>
    <name evidence="2" type="ORF">EVOR1521_LOCUS6694</name>
</gene>
<evidence type="ECO:0000313" key="2">
    <source>
        <dbReference type="EMBL" id="CAJ1378036.1"/>
    </source>
</evidence>
<organism evidence="2 3">
    <name type="scientific">Effrenium voratum</name>
    <dbReference type="NCBI Taxonomy" id="2562239"/>
    <lineage>
        <taxon>Eukaryota</taxon>
        <taxon>Sar</taxon>
        <taxon>Alveolata</taxon>
        <taxon>Dinophyceae</taxon>
        <taxon>Suessiales</taxon>
        <taxon>Symbiodiniaceae</taxon>
        <taxon>Effrenium</taxon>
    </lineage>
</organism>
<sequence>MSQSQIEVLQNEVNRLRALVGDHEQKDIMGSAASKIQSKWRRVLTHQRLQRKRLEQDRRNKLERLVTAISSLQQLWRLRQKRRERRWQLDHDKAVETTPYDAVLAFDSLAEFLSSGEIKFLQKARSQLEVAKERRYRIVAVVGLFDKGKTWLTNKLFGVNLPSGKLCTTKGLSFLWIKERRMLVLDSAGVQSTVSYRAQAVDAIHDAQTSESLMFEMISRVAHHMVFVVNDLTWFEQKYVAMLHQKYIQCKQHKELIVVHNLRTTTDVQEAKQLFRRQVTQCYDGEPSHLGQLIFTADSGEGAPPVHHVGVCYEFSAAGDEFNARNRDYLLQSLEHGNKLGSNIVLADLLCAELSRLLPKFVNVETAEPETSVSPGPMPLVKFVPQKTDADARSDAYATLGKICVHLPQEKARLSTKTRGVISPLGEIIAHDVSFDPIVNVFDRAINTGVKRFIRVECPGVVEDDVEWEELPNGVKISINKKPPIEEHSVQPVQPIRQHHGVWEREFLFDHSDGRFDLCEDEADLENGVLTVVLKKAFQPRKGRLQGKARARSFHSTEGQPTPAPLSDCASFDVVLETAAVKMNKRERLVTAISSLQQLWRLRQKRRERRWQLDHDKAVETTPYDAVLAFDSLAEFLSSGEIKFLQKAQSQLEVAKESRYRIVAVVGLFDKGKTWLTNKLFGVNLPSGKLCTTKGLSFLWIKERRMLVLDSAGVQSTVSYRAQAVDAIHDAQTSESLMFEMISRVAHHMVFVVNDLTWFEQKYVAMLHQKYIQCKQHKELIVVHNLRTTTDVQEAKQLFRRQVTQCYDGEPSHLGQLIFTADSGEGAPPVHHVGVCYEFSAAGDEFNARNRDYLLQSLEHGNKLGSNIVLADLLCAELSRLLPKFVNVETTEPETSVSPGPMPLVKFVPQQTDADARSDAYATLGKICVHLPQEKARLSTKTRGVISPLGEIIAHDVSFDPIVNVFDRAINTGVKRFIRVECPGVVEDDVEWEELPNGVKISINKKPPIEEHSVQPVQPIRQHHGVWEREFLFDHSDGRFELCEDEADLENGVLTVVLKKSFQPRKGRLQGKARTRSFHSTEGRPTPAPLSDCASFDVVLETAAVKMQHHGVWEQEFLFDHSDGRFELCEDEGDLENGVLTVVLKRPTCPPPSECASFDVVLDQLDAVKPSSAIKPFDSNEKRREQGFSVCFSGANSGKGSGLPARSRSSKGRSRGSGAWRQWEEATVEIKGIGGEVFAIRPTGERIPSKAPALDFGGASLPSWAATQKVLENAKGLKDHEDIPEELPDEALSDCTLALGSTREDLAALHLPELGAEAGEGNPGQDGEGESEEVAVPADFADRVARLPNYWRRALVELLEEAEAMQAMQSGAEELQEAEAEAEAGPLTDGDPGPDAEVRQAVLENTTGEASFCQASDPDPSESKTDQPADLDERPSADVDGTSQSEPSQPVLLDTGQERLPERLLIAKPTVGKPQDESPTEKVSERLPVERPPDKDALGAPPADNLLAATLPDVVLPGEEGKDLPIAAGGGASAVRAVRAASERDLQA</sequence>
<feature type="region of interest" description="Disordered" evidence="1">
    <location>
        <begin position="1367"/>
        <end position="1396"/>
    </location>
</feature>
<dbReference type="CDD" id="cd00298">
    <property type="entry name" value="ACD_sHsps_p23-like"/>
    <property type="match status" value="2"/>
</dbReference>
<feature type="region of interest" description="Disordered" evidence="1">
    <location>
        <begin position="1192"/>
        <end position="1220"/>
    </location>
</feature>
<proteinExistence type="predicted"/>
<dbReference type="SUPFAM" id="SSF52540">
    <property type="entry name" value="P-loop containing nucleoside triphosphate hydrolases"/>
    <property type="match status" value="2"/>
</dbReference>
<dbReference type="PANTHER" id="PTHR34726">
    <property type="entry name" value="GBP DOMAIN-CONTAINING PROTEIN"/>
    <property type="match status" value="1"/>
</dbReference>
<evidence type="ECO:0000256" key="1">
    <source>
        <dbReference type="SAM" id="MobiDB-lite"/>
    </source>
</evidence>
<accession>A0AA36HZP5</accession>
<name>A0AA36HZP5_9DINO</name>
<feature type="region of interest" description="Disordered" evidence="1">
    <location>
        <begin position="1070"/>
        <end position="1089"/>
    </location>
</feature>
<evidence type="ECO:0000313" key="3">
    <source>
        <dbReference type="Proteomes" id="UP001178507"/>
    </source>
</evidence>
<feature type="compositionally biased region" description="Basic and acidic residues" evidence="1">
    <location>
        <begin position="1421"/>
        <end position="1437"/>
    </location>
</feature>
<feature type="region of interest" description="Disordered" evidence="1">
    <location>
        <begin position="1410"/>
        <end position="1505"/>
    </location>
</feature>
<comment type="caution">
    <text evidence="2">The sequence shown here is derived from an EMBL/GenBank/DDBJ whole genome shotgun (WGS) entry which is preliminary data.</text>
</comment>
<dbReference type="PANTHER" id="PTHR34726:SF3">
    <property type="entry name" value="GUANYLATE-BINDING PROTEIN N-TERMINAL DOMAIN-CONTAINING PROTEIN-RELATED"/>
    <property type="match status" value="1"/>
</dbReference>
<keyword evidence="3" id="KW-1185">Reference proteome</keyword>
<feature type="compositionally biased region" description="Basic and acidic residues" evidence="1">
    <location>
        <begin position="1474"/>
        <end position="1497"/>
    </location>
</feature>
<dbReference type="InterPro" id="IPR027417">
    <property type="entry name" value="P-loop_NTPase"/>
</dbReference>
<dbReference type="EMBL" id="CAUJNA010000510">
    <property type="protein sequence ID" value="CAJ1378036.1"/>
    <property type="molecule type" value="Genomic_DNA"/>
</dbReference>
<dbReference type="Gene3D" id="3.40.50.300">
    <property type="entry name" value="P-loop containing nucleotide triphosphate hydrolases"/>
    <property type="match status" value="2"/>
</dbReference>
<feature type="region of interest" description="Disordered" evidence="1">
    <location>
        <begin position="1523"/>
        <end position="1548"/>
    </location>
</feature>
<reference evidence="2" key="1">
    <citation type="submission" date="2023-08" db="EMBL/GenBank/DDBJ databases">
        <authorList>
            <person name="Chen Y."/>
            <person name="Shah S."/>
            <person name="Dougan E. K."/>
            <person name="Thang M."/>
            <person name="Chan C."/>
        </authorList>
    </citation>
    <scope>NUCLEOTIDE SEQUENCE</scope>
</reference>